<proteinExistence type="predicted"/>
<keyword evidence="3" id="KW-1185">Reference proteome</keyword>
<sequence length="80" mass="9219">MPAENGEIRSQKRSRPEKGNGRNPVREEEERKGYAYVCVNFFRYRIDPISKKEEASYNISSARGPARVHIGMRAPEIPIQ</sequence>
<gene>
    <name evidence="2" type="ORF">Cdeb_00839</name>
</gene>
<evidence type="ECO:0000313" key="2">
    <source>
        <dbReference type="EMBL" id="RKO62105.1"/>
    </source>
</evidence>
<protein>
    <submittedName>
        <fullName evidence="2">Uncharacterized protein</fullName>
    </submittedName>
</protein>
<feature type="region of interest" description="Disordered" evidence="1">
    <location>
        <begin position="1"/>
        <end position="29"/>
    </location>
</feature>
<dbReference type="Proteomes" id="UP000286235">
    <property type="component" value="Unassembled WGS sequence"/>
</dbReference>
<dbReference type="AlphaFoldDB" id="A0A420VEX7"/>
<accession>A0A420VEX7</accession>
<evidence type="ECO:0000256" key="1">
    <source>
        <dbReference type="SAM" id="MobiDB-lite"/>
    </source>
</evidence>
<reference evidence="2 3" key="1">
    <citation type="submission" date="2013-12" db="EMBL/GenBank/DDBJ databases">
        <title>Genome and proteome characterization of Caldibacillus debilis GB1 derived from a cellulolytic aero-tolerant co-culture.</title>
        <authorList>
            <person name="Wushke S.T."/>
            <person name="Zhang X."/>
            <person name="Fristensky B."/>
            <person name="Wilkins J.A."/>
            <person name="Levin D.B."/>
            <person name="Sparling R."/>
        </authorList>
    </citation>
    <scope>NUCLEOTIDE SEQUENCE [LARGE SCALE GENOMIC DNA]</scope>
    <source>
        <strain evidence="2 3">GB1</strain>
    </source>
</reference>
<evidence type="ECO:0000313" key="3">
    <source>
        <dbReference type="Proteomes" id="UP000286235"/>
    </source>
</evidence>
<organism evidence="2 3">
    <name type="scientific">Caldibacillus debilis GB1</name>
    <dbReference type="NCBI Taxonomy" id="1339248"/>
    <lineage>
        <taxon>Bacteria</taxon>
        <taxon>Bacillati</taxon>
        <taxon>Bacillota</taxon>
        <taxon>Bacilli</taxon>
        <taxon>Bacillales</taxon>
        <taxon>Bacillaceae</taxon>
        <taxon>Caldibacillus</taxon>
    </lineage>
</organism>
<comment type="caution">
    <text evidence="2">The sequence shown here is derived from an EMBL/GenBank/DDBJ whole genome shotgun (WGS) entry which is preliminary data.</text>
</comment>
<name>A0A420VEX7_9BACI</name>
<dbReference type="EMBL" id="AZRV01000023">
    <property type="protein sequence ID" value="RKO62105.1"/>
    <property type="molecule type" value="Genomic_DNA"/>
</dbReference>